<keyword evidence="4" id="KW-0249">Electron transport</keyword>
<dbReference type="RefSeq" id="WP_207990581.1">
    <property type="nucleotide sequence ID" value="NZ_JAGBKM010000006.1"/>
</dbReference>
<dbReference type="Proteomes" id="UP000664554">
    <property type="component" value="Unassembled WGS sequence"/>
</dbReference>
<evidence type="ECO:0000313" key="9">
    <source>
        <dbReference type="EMBL" id="MBO1530597.1"/>
    </source>
</evidence>
<keyword evidence="3 6" id="KW-0479">Metal-binding</keyword>
<dbReference type="PRINTS" id="PR00604">
    <property type="entry name" value="CYTCHRMECIAB"/>
</dbReference>
<dbReference type="PROSITE" id="PS51257">
    <property type="entry name" value="PROKAR_LIPOPROTEIN"/>
    <property type="match status" value="1"/>
</dbReference>
<dbReference type="InterPro" id="IPR002327">
    <property type="entry name" value="Cyt_c_1A/1B"/>
</dbReference>
<keyword evidence="2 6" id="KW-0349">Heme</keyword>
<sequence>MSMRMKCQLGGMLLAVLSLSACEKPPADYRAPVSLPEYTQGDADRGAIIYGDACAQCHQLTPGLNKKGPQLMNIYGAAAAQLADYDYSEALSNSGWVWDAKTLDPYIADAEKALPGSKMLSDPMPDASERADVIAYLSTLRAAAPVVTEDE</sequence>
<dbReference type="EMBL" id="JAGBKM010000006">
    <property type="protein sequence ID" value="MBO1530597.1"/>
    <property type="molecule type" value="Genomic_DNA"/>
</dbReference>
<evidence type="ECO:0000256" key="7">
    <source>
        <dbReference type="SAM" id="SignalP"/>
    </source>
</evidence>
<evidence type="ECO:0000256" key="5">
    <source>
        <dbReference type="ARBA" id="ARBA00023004"/>
    </source>
</evidence>
<dbReference type="PROSITE" id="PS51007">
    <property type="entry name" value="CYTC"/>
    <property type="match status" value="1"/>
</dbReference>
<gene>
    <name evidence="9" type="ORF">J3492_05150</name>
</gene>
<feature type="signal peptide" evidence="7">
    <location>
        <begin position="1"/>
        <end position="23"/>
    </location>
</feature>
<proteinExistence type="predicted"/>
<keyword evidence="1" id="KW-0813">Transport</keyword>
<keyword evidence="7" id="KW-0732">Signal</keyword>
<evidence type="ECO:0000256" key="6">
    <source>
        <dbReference type="PROSITE-ProRule" id="PRU00433"/>
    </source>
</evidence>
<evidence type="ECO:0000256" key="2">
    <source>
        <dbReference type="ARBA" id="ARBA00022617"/>
    </source>
</evidence>
<evidence type="ECO:0000256" key="4">
    <source>
        <dbReference type="ARBA" id="ARBA00022982"/>
    </source>
</evidence>
<evidence type="ECO:0000256" key="3">
    <source>
        <dbReference type="ARBA" id="ARBA00022723"/>
    </source>
</evidence>
<accession>A0ABS3NMF7</accession>
<evidence type="ECO:0000313" key="10">
    <source>
        <dbReference type="Proteomes" id="UP000664554"/>
    </source>
</evidence>
<organism evidence="9 10">
    <name type="scientific">Psychrobacter coccoides</name>
    <dbReference type="NCBI Taxonomy" id="2818440"/>
    <lineage>
        <taxon>Bacteria</taxon>
        <taxon>Pseudomonadati</taxon>
        <taxon>Pseudomonadota</taxon>
        <taxon>Gammaproteobacteria</taxon>
        <taxon>Moraxellales</taxon>
        <taxon>Moraxellaceae</taxon>
        <taxon>Psychrobacter</taxon>
    </lineage>
</organism>
<reference evidence="9 10" key="1">
    <citation type="submission" date="2021-03" db="EMBL/GenBank/DDBJ databases">
        <authorList>
            <person name="Shang D.-D."/>
            <person name="Du Z.-J."/>
            <person name="Chen G.-J."/>
        </authorList>
    </citation>
    <scope>NUCLEOTIDE SEQUENCE [LARGE SCALE GENOMIC DNA]</scope>
    <source>
        <strain evidence="9 10">F1192</strain>
    </source>
</reference>
<feature type="chain" id="PRO_5046346376" evidence="7">
    <location>
        <begin position="24"/>
        <end position="151"/>
    </location>
</feature>
<feature type="domain" description="Cytochrome c" evidence="8">
    <location>
        <begin position="41"/>
        <end position="141"/>
    </location>
</feature>
<evidence type="ECO:0000256" key="1">
    <source>
        <dbReference type="ARBA" id="ARBA00022448"/>
    </source>
</evidence>
<protein>
    <submittedName>
        <fullName evidence="9">C-type cytochrome</fullName>
    </submittedName>
</protein>
<dbReference type="PANTHER" id="PTHR11961">
    <property type="entry name" value="CYTOCHROME C"/>
    <property type="match status" value="1"/>
</dbReference>
<keyword evidence="5 6" id="KW-0408">Iron</keyword>
<dbReference type="InterPro" id="IPR009056">
    <property type="entry name" value="Cyt_c-like_dom"/>
</dbReference>
<dbReference type="InterPro" id="IPR036909">
    <property type="entry name" value="Cyt_c-like_dom_sf"/>
</dbReference>
<comment type="caution">
    <text evidence="9">The sequence shown here is derived from an EMBL/GenBank/DDBJ whole genome shotgun (WGS) entry which is preliminary data.</text>
</comment>
<dbReference type="Gene3D" id="1.10.760.10">
    <property type="entry name" value="Cytochrome c-like domain"/>
    <property type="match status" value="1"/>
</dbReference>
<dbReference type="SUPFAM" id="SSF46626">
    <property type="entry name" value="Cytochrome c"/>
    <property type="match status" value="1"/>
</dbReference>
<evidence type="ECO:0000259" key="8">
    <source>
        <dbReference type="PROSITE" id="PS51007"/>
    </source>
</evidence>
<name>A0ABS3NMF7_9GAMM</name>
<dbReference type="Pfam" id="PF00034">
    <property type="entry name" value="Cytochrom_C"/>
    <property type="match status" value="1"/>
</dbReference>
<keyword evidence="10" id="KW-1185">Reference proteome</keyword>